<protein>
    <submittedName>
        <fullName evidence="1">Uncharacterized protein</fullName>
    </submittedName>
</protein>
<sequence length="37" mass="4286">MYCIHNFSTLSNLTMPMAVMQIKLESLHTETLHHEPS</sequence>
<dbReference type="Proteomes" id="UP000494170">
    <property type="component" value="Unassembled WGS sequence"/>
</dbReference>
<evidence type="ECO:0000313" key="1">
    <source>
        <dbReference type="EMBL" id="VWC16626.1"/>
    </source>
</evidence>
<dbReference type="EMBL" id="CABVPY010000047">
    <property type="protein sequence ID" value="VWC16626.1"/>
    <property type="molecule type" value="Genomic_DNA"/>
</dbReference>
<dbReference type="AlphaFoldDB" id="A0A6P2Q2A6"/>
<evidence type="ECO:0000313" key="2">
    <source>
        <dbReference type="Proteomes" id="UP000494170"/>
    </source>
</evidence>
<name>A0A6P2Q2A6_BURL3</name>
<accession>A0A6P2Q2A6</accession>
<gene>
    <name evidence="1" type="ORF">BLA6863_05635</name>
</gene>
<proteinExistence type="predicted"/>
<reference evidence="1 2" key="1">
    <citation type="submission" date="2019-09" db="EMBL/GenBank/DDBJ databases">
        <authorList>
            <person name="Depoorter E."/>
        </authorList>
    </citation>
    <scope>NUCLEOTIDE SEQUENCE [LARGE SCALE GENOMIC DNA]</scope>
    <source>
        <strain evidence="1">LMG 6863</strain>
    </source>
</reference>
<organism evidence="1 2">
    <name type="scientific">Burkholderia lata (strain ATCC 17760 / DSM 23089 / LMG 22485 / NCIMB 9086 / R18194 / 383)</name>
    <dbReference type="NCBI Taxonomy" id="482957"/>
    <lineage>
        <taxon>Bacteria</taxon>
        <taxon>Pseudomonadati</taxon>
        <taxon>Pseudomonadota</taxon>
        <taxon>Betaproteobacteria</taxon>
        <taxon>Burkholderiales</taxon>
        <taxon>Burkholderiaceae</taxon>
        <taxon>Burkholderia</taxon>
        <taxon>Burkholderia cepacia complex</taxon>
    </lineage>
</organism>